<organism evidence="1 2">
    <name type="scientific">Clostridium acetireducens DSM 10703</name>
    <dbReference type="NCBI Taxonomy" id="1121290"/>
    <lineage>
        <taxon>Bacteria</taxon>
        <taxon>Bacillati</taxon>
        <taxon>Bacillota</taxon>
        <taxon>Clostridia</taxon>
        <taxon>Eubacteriales</taxon>
        <taxon>Clostridiaceae</taxon>
        <taxon>Clostridium</taxon>
    </lineage>
</organism>
<evidence type="ECO:0000313" key="1">
    <source>
        <dbReference type="EMBL" id="OFI06494.1"/>
    </source>
</evidence>
<gene>
    <name evidence="1" type="primary">fliU</name>
    <name evidence="1" type="ORF">CLOACE_09940</name>
</gene>
<dbReference type="RefSeq" id="WP_070109929.1">
    <property type="nucleotide sequence ID" value="NZ_LZFO01000011.1"/>
</dbReference>
<proteinExistence type="predicted"/>
<accession>A0A1E8EZC6</accession>
<reference evidence="1 2" key="1">
    <citation type="submission" date="2016-06" db="EMBL/GenBank/DDBJ databases">
        <title>Genome sequence of Clostridium acetireducens DSM 10703.</title>
        <authorList>
            <person name="Poehlein A."/>
            <person name="Fluechter S."/>
            <person name="Duerre P."/>
            <person name="Daniel R."/>
        </authorList>
    </citation>
    <scope>NUCLEOTIDE SEQUENCE [LARGE SCALE GENOMIC DNA]</scope>
    <source>
        <strain evidence="1 2">DSM 10703</strain>
    </source>
</reference>
<protein>
    <submittedName>
        <fullName evidence="1">Flagellar biosynthetic protein FliU</fullName>
    </submittedName>
</protein>
<keyword evidence="2" id="KW-1185">Reference proteome</keyword>
<keyword evidence="1" id="KW-0282">Flagellum</keyword>
<evidence type="ECO:0000313" key="2">
    <source>
        <dbReference type="Proteomes" id="UP000175744"/>
    </source>
</evidence>
<name>A0A1E8EZC6_9CLOT</name>
<keyword evidence="1" id="KW-0969">Cilium</keyword>
<dbReference type="OrthoDB" id="86584at2"/>
<comment type="caution">
    <text evidence="1">The sequence shown here is derived from an EMBL/GenBank/DDBJ whole genome shotgun (WGS) entry which is preliminary data.</text>
</comment>
<sequence>MKYLIKQPTYYKEFKCDGVNCEDSCCMGWNIWIDKKHYDKLRNLKNKELKYEIKNSIKRYKKEDKSFDHYAEMQINKLGQCPFLTKDKLCNIQLNCSEDMLPNVCRIYPREVNLVNKDIERSISVSCPIAAEMILFDKDGIKFEEVYGENEFKNIFNGIYNIYNENNYLEDLRTFSIQIMKSRDYEIWERLIILGMFIERIDKLIADKNFYEIRNVIEVFTNLIVSGAMKDVLQDMPTNIDVQIKLLKEILDERFLLSSNIDNKDRYMQSFMEAINALGYDEEYTFERVKLNYNKFFEEYMKNYLIEKDYVFENLIVNHIFKKVFPFEGDKTPWSNYVMIILHYSLIKMLLTGLMAYHKENFNDKITLKLIQSFERNFEHNSLFKEHIYNLITKNNFDTMAYMAILIKN</sequence>
<dbReference type="STRING" id="1121290.CLAOCE_09940"/>
<dbReference type="Proteomes" id="UP000175744">
    <property type="component" value="Unassembled WGS sequence"/>
</dbReference>
<dbReference type="NCBIfam" id="NF038110">
    <property type="entry name" value="Lys_methyl_FliB"/>
    <property type="match status" value="1"/>
</dbReference>
<dbReference type="EMBL" id="LZFO01000011">
    <property type="protein sequence ID" value="OFI06494.1"/>
    <property type="molecule type" value="Genomic_DNA"/>
</dbReference>
<keyword evidence="1" id="KW-0966">Cell projection</keyword>
<dbReference type="AlphaFoldDB" id="A0A1E8EZC6"/>